<gene>
    <name evidence="4" type="ORF">SAMN05216201_102389</name>
</gene>
<reference evidence="5" key="1">
    <citation type="submission" date="2016-10" db="EMBL/GenBank/DDBJ databases">
        <authorList>
            <person name="Varghese N."/>
            <person name="Submissions S."/>
        </authorList>
    </citation>
    <scope>NUCLEOTIDE SEQUENCE [LARGE SCALE GENOMIC DNA]</scope>
    <source>
        <strain evidence="5">LMG 25967</strain>
    </source>
</reference>
<dbReference type="Gene3D" id="3.30.420.10">
    <property type="entry name" value="Ribonuclease H-like superfamily/Ribonuclease H"/>
    <property type="match status" value="1"/>
</dbReference>
<keyword evidence="5" id="KW-1185">Reference proteome</keyword>
<dbReference type="InterPro" id="IPR012337">
    <property type="entry name" value="RNaseH-like_sf"/>
</dbReference>
<dbReference type="OrthoDB" id="9810995at2"/>
<dbReference type="InterPro" id="IPR036397">
    <property type="entry name" value="RNaseH_sf"/>
</dbReference>
<dbReference type="PROSITE" id="PS50994">
    <property type="entry name" value="INTEGRASE"/>
    <property type="match status" value="1"/>
</dbReference>
<sequence>PKGVIVHSDRGSQYCSAAYQELIRAHHLRCSMSAKGNCYDNACAESFFHSLKVECIHGERFMSRAQMRETVFEYIETDYNRQRRHSTLGHISPEAFEARMSA</sequence>
<dbReference type="PANTHER" id="PTHR46889">
    <property type="entry name" value="TRANSPOSASE INSF FOR INSERTION SEQUENCE IS3B-RELATED"/>
    <property type="match status" value="1"/>
</dbReference>
<proteinExistence type="inferred from homology"/>
<dbReference type="GO" id="GO:0015074">
    <property type="term" value="P:DNA integration"/>
    <property type="evidence" value="ECO:0007669"/>
    <property type="project" value="InterPro"/>
</dbReference>
<dbReference type="PANTHER" id="PTHR46889:SF6">
    <property type="entry name" value="TRANSPOSASE INSF FOR INSERTION SEQUENCE IS3B"/>
    <property type="match status" value="1"/>
</dbReference>
<evidence type="ECO:0000256" key="1">
    <source>
        <dbReference type="ARBA" id="ARBA00037276"/>
    </source>
</evidence>
<evidence type="ECO:0000313" key="4">
    <source>
        <dbReference type="EMBL" id="SEI84414.1"/>
    </source>
</evidence>
<dbReference type="Proteomes" id="UP000242930">
    <property type="component" value="Unassembled WGS sequence"/>
</dbReference>
<evidence type="ECO:0000256" key="2">
    <source>
        <dbReference type="ARBA" id="ARBA00043964"/>
    </source>
</evidence>
<evidence type="ECO:0000313" key="5">
    <source>
        <dbReference type="Proteomes" id="UP000242930"/>
    </source>
</evidence>
<evidence type="ECO:0000259" key="3">
    <source>
        <dbReference type="PROSITE" id="PS50994"/>
    </source>
</evidence>
<protein>
    <submittedName>
        <fullName evidence="4">Integrase core domain-containing protein</fullName>
    </submittedName>
</protein>
<dbReference type="InterPro" id="IPR050900">
    <property type="entry name" value="Transposase_IS3/IS150/IS904"/>
</dbReference>
<feature type="domain" description="Integrase catalytic" evidence="3">
    <location>
        <begin position="1"/>
        <end position="100"/>
    </location>
</feature>
<feature type="non-terminal residue" evidence="4">
    <location>
        <position position="1"/>
    </location>
</feature>
<dbReference type="Pfam" id="PF13333">
    <property type="entry name" value="rve_2"/>
    <property type="match status" value="1"/>
</dbReference>
<dbReference type="RefSeq" id="WP_139214635.1">
    <property type="nucleotide sequence ID" value="NZ_FNZE01000002.1"/>
</dbReference>
<dbReference type="GO" id="GO:0003676">
    <property type="term" value="F:nucleic acid binding"/>
    <property type="evidence" value="ECO:0007669"/>
    <property type="project" value="InterPro"/>
</dbReference>
<comment type="similarity">
    <text evidence="2">Belongs to the transposase IS3/IS150/IS904 family.</text>
</comment>
<dbReference type="EMBL" id="FNZE01000002">
    <property type="protein sequence ID" value="SEI84414.1"/>
    <property type="molecule type" value="Genomic_DNA"/>
</dbReference>
<organism evidence="4 5">
    <name type="scientific">Pseudomonas linyingensis</name>
    <dbReference type="NCBI Taxonomy" id="915471"/>
    <lineage>
        <taxon>Bacteria</taxon>
        <taxon>Pseudomonadati</taxon>
        <taxon>Pseudomonadota</taxon>
        <taxon>Gammaproteobacteria</taxon>
        <taxon>Pseudomonadales</taxon>
        <taxon>Pseudomonadaceae</taxon>
        <taxon>Pseudomonas</taxon>
    </lineage>
</organism>
<dbReference type="InterPro" id="IPR001584">
    <property type="entry name" value="Integrase_cat-core"/>
</dbReference>
<comment type="function">
    <text evidence="1">Involved in the transposition of the insertion sequence IS3.</text>
</comment>
<dbReference type="SUPFAM" id="SSF53098">
    <property type="entry name" value="Ribonuclease H-like"/>
    <property type="match status" value="1"/>
</dbReference>
<name>A0A1H6U1P4_9PSED</name>
<accession>A0A1H6U1P4</accession>
<dbReference type="AlphaFoldDB" id="A0A1H6U1P4"/>